<dbReference type="Proteomes" id="UP001273505">
    <property type="component" value="Unassembled WGS sequence"/>
</dbReference>
<dbReference type="EMBL" id="JAXAFO010000001">
    <property type="protein sequence ID" value="MDX6847791.1"/>
    <property type="molecule type" value="Genomic_DNA"/>
</dbReference>
<evidence type="ECO:0000313" key="1">
    <source>
        <dbReference type="EMBL" id="MDX6847791.1"/>
    </source>
</evidence>
<dbReference type="RefSeq" id="WP_302724393.1">
    <property type="nucleotide sequence ID" value="NZ_JAULRU010000797.1"/>
</dbReference>
<comment type="caution">
    <text evidence="1">The sequence shown here is derived from an EMBL/GenBank/DDBJ whole genome shotgun (WGS) entry which is preliminary data.</text>
</comment>
<reference evidence="1 2" key="1">
    <citation type="submission" date="2023-11" db="EMBL/GenBank/DDBJ databases">
        <title>Gilvimarinus fulvus sp. nov., isolated from the surface of Kelp.</title>
        <authorList>
            <person name="Sun Y.Y."/>
            <person name="Gong Y."/>
            <person name="Du Z.J."/>
        </authorList>
    </citation>
    <scope>NUCLEOTIDE SEQUENCE [LARGE SCALE GENOMIC DNA]</scope>
    <source>
        <strain evidence="1 2">SDUM040013</strain>
    </source>
</reference>
<accession>A0ABU4RU64</accession>
<gene>
    <name evidence="1" type="ORF">SCD92_00375</name>
</gene>
<protein>
    <submittedName>
        <fullName evidence="1">Uncharacterized protein</fullName>
    </submittedName>
</protein>
<evidence type="ECO:0000313" key="2">
    <source>
        <dbReference type="Proteomes" id="UP001273505"/>
    </source>
</evidence>
<sequence>MKTILTLLLLSIFHLADAKKVDPPQVGIELAIEMAKNYVRRESIQANEDYTIVKVEFINMYNEYELTYWRIRWERIPAVKGGWFEVRVFQNSDIEVKYGE</sequence>
<name>A0ABU4RU64_9GAMM</name>
<keyword evidence="2" id="KW-1185">Reference proteome</keyword>
<organism evidence="1 2">
    <name type="scientific">Gilvimarinus gilvus</name>
    <dbReference type="NCBI Taxonomy" id="3058038"/>
    <lineage>
        <taxon>Bacteria</taxon>
        <taxon>Pseudomonadati</taxon>
        <taxon>Pseudomonadota</taxon>
        <taxon>Gammaproteobacteria</taxon>
        <taxon>Cellvibrionales</taxon>
        <taxon>Cellvibrionaceae</taxon>
        <taxon>Gilvimarinus</taxon>
    </lineage>
</organism>
<proteinExistence type="predicted"/>